<protein>
    <submittedName>
        <fullName evidence="1">Uncharacterized protein</fullName>
    </submittedName>
</protein>
<evidence type="ECO:0000313" key="1">
    <source>
        <dbReference type="EnsemblPlants" id="Zm00001eb317610_P001"/>
    </source>
</evidence>
<sequence>MKHSSPIVKSSLLFTRFHLHLGLGSSEDLFPYGSELETFRQEHKMVTCWGWPAGAARAVGNDDGKEQHLNSFLDAALSASSRVEFRSVLARPETVTSLDSADLGIGIWRRAALRMWRRAGASCG</sequence>
<dbReference type="AlphaFoldDB" id="A0A804QDD7"/>
<dbReference type="InParanoid" id="A0A804QDD7"/>
<reference evidence="2" key="1">
    <citation type="submission" date="2015-12" db="EMBL/GenBank/DDBJ databases">
        <title>Update maize B73 reference genome by single molecule sequencing technologies.</title>
        <authorList>
            <consortium name="Maize Genome Sequencing Project"/>
            <person name="Ware D."/>
        </authorList>
    </citation>
    <scope>NUCLEOTIDE SEQUENCE [LARGE SCALE GENOMIC DNA]</scope>
    <source>
        <strain evidence="2">cv. B73</strain>
    </source>
</reference>
<reference evidence="1" key="2">
    <citation type="submission" date="2019-07" db="EMBL/GenBank/DDBJ databases">
        <authorList>
            <person name="Seetharam A."/>
            <person name="Woodhouse M."/>
            <person name="Cannon E."/>
        </authorList>
    </citation>
    <scope>NUCLEOTIDE SEQUENCE [LARGE SCALE GENOMIC DNA]</scope>
    <source>
        <strain evidence="1">cv. B73</strain>
    </source>
</reference>
<dbReference type="Gramene" id="Zm00001eb317610_T001">
    <property type="protein sequence ID" value="Zm00001eb317610_P001"/>
    <property type="gene ID" value="Zm00001eb317610"/>
</dbReference>
<reference evidence="1" key="3">
    <citation type="submission" date="2021-05" db="UniProtKB">
        <authorList>
            <consortium name="EnsemblPlants"/>
        </authorList>
    </citation>
    <scope>IDENTIFICATION</scope>
    <source>
        <strain evidence="1">cv. B73</strain>
    </source>
</reference>
<dbReference type="EnsemblPlants" id="Zm00001eb317610_T001">
    <property type="protein sequence ID" value="Zm00001eb317610_P001"/>
    <property type="gene ID" value="Zm00001eb317610"/>
</dbReference>
<accession>A0A804QDD7</accession>
<dbReference type="Proteomes" id="UP000007305">
    <property type="component" value="Chromosome 7"/>
</dbReference>
<organism evidence="1 2">
    <name type="scientific">Zea mays</name>
    <name type="common">Maize</name>
    <dbReference type="NCBI Taxonomy" id="4577"/>
    <lineage>
        <taxon>Eukaryota</taxon>
        <taxon>Viridiplantae</taxon>
        <taxon>Streptophyta</taxon>
        <taxon>Embryophyta</taxon>
        <taxon>Tracheophyta</taxon>
        <taxon>Spermatophyta</taxon>
        <taxon>Magnoliopsida</taxon>
        <taxon>Liliopsida</taxon>
        <taxon>Poales</taxon>
        <taxon>Poaceae</taxon>
        <taxon>PACMAD clade</taxon>
        <taxon>Panicoideae</taxon>
        <taxon>Andropogonodae</taxon>
        <taxon>Andropogoneae</taxon>
        <taxon>Tripsacinae</taxon>
        <taxon>Zea</taxon>
    </lineage>
</organism>
<evidence type="ECO:0000313" key="2">
    <source>
        <dbReference type="Proteomes" id="UP000007305"/>
    </source>
</evidence>
<proteinExistence type="predicted"/>
<name>A0A804QDD7_MAIZE</name>
<keyword evidence="2" id="KW-1185">Reference proteome</keyword>